<dbReference type="SUPFAM" id="SSF49785">
    <property type="entry name" value="Galactose-binding domain-like"/>
    <property type="match status" value="1"/>
</dbReference>
<dbReference type="GO" id="GO:0008237">
    <property type="term" value="F:metallopeptidase activity"/>
    <property type="evidence" value="ECO:0007669"/>
    <property type="project" value="InterPro"/>
</dbReference>
<feature type="chain" id="PRO_5026241929" evidence="4">
    <location>
        <begin position="22"/>
        <end position="1081"/>
    </location>
</feature>
<dbReference type="CDD" id="cd00063">
    <property type="entry name" value="FN3"/>
    <property type="match status" value="1"/>
</dbReference>
<keyword evidence="1" id="KW-0645">Protease</keyword>
<name>A0A6I4ISJ7_9FLAO</name>
<dbReference type="EMBL" id="WQLW01000008">
    <property type="protein sequence ID" value="MVO09726.1"/>
    <property type="molecule type" value="Genomic_DNA"/>
</dbReference>
<accession>A0A6I4ISJ7</accession>
<dbReference type="InterPro" id="IPR024079">
    <property type="entry name" value="MetalloPept_cat_dom_sf"/>
</dbReference>
<evidence type="ECO:0000256" key="2">
    <source>
        <dbReference type="ARBA" id="ARBA00022729"/>
    </source>
</evidence>
<dbReference type="Pfam" id="PF18962">
    <property type="entry name" value="Por_Secre_tail"/>
    <property type="match status" value="1"/>
</dbReference>
<organism evidence="7 8">
    <name type="scientific">Flavobacterium profundi</name>
    <dbReference type="NCBI Taxonomy" id="1774945"/>
    <lineage>
        <taxon>Bacteria</taxon>
        <taxon>Pseudomonadati</taxon>
        <taxon>Bacteroidota</taxon>
        <taxon>Flavobacteriia</taxon>
        <taxon>Flavobacteriales</taxon>
        <taxon>Flavobacteriaceae</taxon>
        <taxon>Flavobacterium</taxon>
    </lineage>
</organism>
<dbReference type="Gene3D" id="3.40.390.10">
    <property type="entry name" value="Collagenase (Catalytic Domain)"/>
    <property type="match status" value="1"/>
</dbReference>
<dbReference type="AlphaFoldDB" id="A0A6I4ISJ7"/>
<feature type="signal peptide" evidence="4">
    <location>
        <begin position="1"/>
        <end position="21"/>
    </location>
</feature>
<dbReference type="PROSITE" id="PS50853">
    <property type="entry name" value="FN3"/>
    <property type="match status" value="1"/>
</dbReference>
<dbReference type="InterPro" id="IPR002884">
    <property type="entry name" value="P_dom"/>
</dbReference>
<protein>
    <submittedName>
        <fullName evidence="7">T9SS type A sorting domain-containing protein</fullName>
    </submittedName>
</protein>
<evidence type="ECO:0000313" key="7">
    <source>
        <dbReference type="EMBL" id="MVO09726.1"/>
    </source>
</evidence>
<feature type="domain" description="Fibronectin type-III" evidence="5">
    <location>
        <begin position="753"/>
        <end position="845"/>
    </location>
</feature>
<gene>
    <name evidence="7" type="ORF">GOQ30_11200</name>
</gene>
<keyword evidence="3" id="KW-0378">Hydrolase</keyword>
<dbReference type="SUPFAM" id="SSF55486">
    <property type="entry name" value="Metalloproteases ('zincins'), catalytic domain"/>
    <property type="match status" value="1"/>
</dbReference>
<evidence type="ECO:0000313" key="8">
    <source>
        <dbReference type="Proteomes" id="UP000431264"/>
    </source>
</evidence>
<dbReference type="InterPro" id="IPR036116">
    <property type="entry name" value="FN3_sf"/>
</dbReference>
<dbReference type="InterPro" id="IPR003961">
    <property type="entry name" value="FN3_dom"/>
</dbReference>
<reference evidence="8" key="1">
    <citation type="submission" date="2019-05" db="EMBL/GenBank/DDBJ databases">
        <title>Flavobacterium profundi sp. nov., isolated from a deep-sea seamount.</title>
        <authorList>
            <person name="Zhang D.-C."/>
        </authorList>
    </citation>
    <scope>NUCLEOTIDE SEQUENCE [LARGE SCALE GENOMIC DNA]</scope>
    <source>
        <strain evidence="8">TP390</strain>
    </source>
</reference>
<dbReference type="Gene3D" id="2.60.120.260">
    <property type="entry name" value="Galactose-binding domain-like"/>
    <property type="match status" value="1"/>
</dbReference>
<evidence type="ECO:0000256" key="4">
    <source>
        <dbReference type="SAM" id="SignalP"/>
    </source>
</evidence>
<keyword evidence="2 4" id="KW-0732">Signal</keyword>
<dbReference type="NCBIfam" id="TIGR04183">
    <property type="entry name" value="Por_Secre_tail"/>
    <property type="match status" value="1"/>
</dbReference>
<dbReference type="SUPFAM" id="SSF49265">
    <property type="entry name" value="Fibronectin type III"/>
    <property type="match status" value="1"/>
</dbReference>
<dbReference type="Proteomes" id="UP000431264">
    <property type="component" value="Unassembled WGS sequence"/>
</dbReference>
<sequence length="1081" mass="114993">MKKTLFHFFMLLLFCSGYSQKNIWEKTTESEVSTYLKVTRNSMPTAFQLYKLNLSDLKEKLSAAPNDLSRQTSNVILTFPVSNGVLNQFRIYESPVMEDGLAIKFPDIKTYLGKGIDDPTATMRFSITEFGLHAMILSGSSGTTYIDTYTSDLKNYIVYNRSNLLRTNGFECGFDEMNHDIFKSEMNDELNRASDGNFRVYRLAMACTGEYAAFHGGTVAGAQAAIVVTVNRVNSIYERDFAARLTLVANNNLIIYTDGTTDPYTNNSGGAMLGENQSNVTSVIGTANYDIGHVVSTNGGGVAGLGVVCNNTQKARGVTGTSSPVGDPFDIDYVAHEIGHQFGCNHTFNGSSGSCGGGNRNNATAVEPGSGTTIMAYAGICSPQNVQSNSDAHFSFISIAEANTRTLLGTSCANTTANGNFAPVVNAGPDYVIPRGTAFILKGSATDANGDALTYCWEQTNTQISVQPPQQTATSGPNFRSRLPVTSPERYMPRIQDVVNNNLAPTWEVVPNVARTMNFALTVRDNRAPNGGQTGIDEMVVTTASVGPFLVNIPNTAVSWAVGTNQNVTWDVAGTDANGINASYVDILLSTDGGITYPILLASKVPNDGSEIITVPNNPGSQNRIMVRGYNHIFYDISNTNFTITTAPSSFSVAFSGVAGTQNIYNCSGATVNFDINYTTYGGFNSNTTFSISGNPAGSTVTFTPNTMNATGVVTLTLGNLDAVAGGDYQIIVSATSGAITKTVPFYLSLGINPVLLTSPVNNANGQNTSLALNWDINPNATSYDVQVATDNIFTTIVSSGNATTNSYSVSGLSQGTSYFWRVLPKNATCTGVFGSPFRFTTGTISCASTSSSNVPVAISSSGTPTITSTLNIPSGGTIADVNITMNVTHTWINDLTATLTSPSGTVVQLFSRECNPNASVNNVVATFDDSGVAIVCGNNPGISGTVIPRESLSAFNGQSSTGTWTLTISDAFNQDGGSLNSWSLNVCTVQPLASESFDFENFALYPNPNNGNFTVILLSRSSNDIAIDVYDMSGRQVYQKSFSNTGNFNQDITLNKIQSGVYLVAISDGTARTVKRMIIE</sequence>
<dbReference type="PROSITE" id="PS51829">
    <property type="entry name" value="P_HOMO_B"/>
    <property type="match status" value="1"/>
</dbReference>
<evidence type="ECO:0000259" key="5">
    <source>
        <dbReference type="PROSITE" id="PS50853"/>
    </source>
</evidence>
<dbReference type="GO" id="GO:0004252">
    <property type="term" value="F:serine-type endopeptidase activity"/>
    <property type="evidence" value="ECO:0007669"/>
    <property type="project" value="InterPro"/>
</dbReference>
<dbReference type="InterPro" id="IPR013783">
    <property type="entry name" value="Ig-like_fold"/>
</dbReference>
<dbReference type="OrthoDB" id="9792152at2"/>
<evidence type="ECO:0000256" key="3">
    <source>
        <dbReference type="ARBA" id="ARBA00022801"/>
    </source>
</evidence>
<dbReference type="InterPro" id="IPR026444">
    <property type="entry name" value="Secre_tail"/>
</dbReference>
<proteinExistence type="predicted"/>
<comment type="caution">
    <text evidence="7">The sequence shown here is derived from an EMBL/GenBank/DDBJ whole genome shotgun (WGS) entry which is preliminary data.</text>
</comment>
<dbReference type="InterPro" id="IPR008979">
    <property type="entry name" value="Galactose-bd-like_sf"/>
</dbReference>
<evidence type="ECO:0000259" key="6">
    <source>
        <dbReference type="PROSITE" id="PS51829"/>
    </source>
</evidence>
<dbReference type="RefSeq" id="WP_140998105.1">
    <property type="nucleotide sequence ID" value="NZ_VDCZ01000008.1"/>
</dbReference>
<dbReference type="Pfam" id="PF01483">
    <property type="entry name" value="P_proprotein"/>
    <property type="match status" value="1"/>
</dbReference>
<keyword evidence="8" id="KW-1185">Reference proteome</keyword>
<dbReference type="GO" id="GO:0006508">
    <property type="term" value="P:proteolysis"/>
    <property type="evidence" value="ECO:0007669"/>
    <property type="project" value="UniProtKB-KW"/>
</dbReference>
<feature type="domain" description="P/Homo B" evidence="6">
    <location>
        <begin position="835"/>
        <end position="993"/>
    </location>
</feature>
<evidence type="ECO:0000256" key="1">
    <source>
        <dbReference type="ARBA" id="ARBA00022670"/>
    </source>
</evidence>
<dbReference type="Pfam" id="PF13583">
    <property type="entry name" value="Reprolysin_4"/>
    <property type="match status" value="1"/>
</dbReference>
<dbReference type="Gene3D" id="2.60.40.10">
    <property type="entry name" value="Immunoglobulins"/>
    <property type="match status" value="2"/>
</dbReference>